<gene>
    <name evidence="2" type="ORF">A45J_0369</name>
</gene>
<comment type="caution">
    <text evidence="2">The sequence shown here is derived from an EMBL/GenBank/DDBJ whole genome shotgun (WGS) entry which is preliminary data.</text>
</comment>
<reference evidence="2" key="1">
    <citation type="submission" date="2019-10" db="EMBL/GenBank/DDBJ databases">
        <title>Metagenomic sequencing of thiosulfate-disproportionating enrichment culture.</title>
        <authorList>
            <person name="Umezawa K."/>
            <person name="Kojima H."/>
            <person name="Fukui M."/>
        </authorList>
    </citation>
    <scope>NUCLEOTIDE SEQUENCE</scope>
    <source>
        <strain evidence="2">45J</strain>
    </source>
</reference>
<accession>A0A5J4L1I8</accession>
<dbReference type="Pfam" id="PF01850">
    <property type="entry name" value="PIN"/>
    <property type="match status" value="1"/>
</dbReference>
<protein>
    <recommendedName>
        <fullName evidence="1">PIN domain-containing protein</fullName>
    </recommendedName>
</protein>
<organism evidence="2">
    <name type="scientific">hot springs metagenome</name>
    <dbReference type="NCBI Taxonomy" id="433727"/>
    <lineage>
        <taxon>unclassified sequences</taxon>
        <taxon>metagenomes</taxon>
        <taxon>ecological metagenomes</taxon>
    </lineage>
</organism>
<sequence length="59" mass="6733">MVYVVDTHAIVWFFEDSSELGKNALNALASKNSRLIIPTIVLAEIFCLSQRRRAYQVFS</sequence>
<name>A0A5J4L1I8_9ZZZZ</name>
<dbReference type="AlphaFoldDB" id="A0A5J4L1I8"/>
<dbReference type="InterPro" id="IPR029060">
    <property type="entry name" value="PIN-like_dom_sf"/>
</dbReference>
<proteinExistence type="predicted"/>
<feature type="domain" description="PIN" evidence="1">
    <location>
        <begin position="3"/>
        <end position="51"/>
    </location>
</feature>
<dbReference type="InterPro" id="IPR002716">
    <property type="entry name" value="PIN_dom"/>
</dbReference>
<dbReference type="EMBL" id="BLAB01000001">
    <property type="protein sequence ID" value="GER92651.1"/>
    <property type="molecule type" value="Genomic_DNA"/>
</dbReference>
<dbReference type="SUPFAM" id="SSF88723">
    <property type="entry name" value="PIN domain-like"/>
    <property type="match status" value="1"/>
</dbReference>
<evidence type="ECO:0000313" key="2">
    <source>
        <dbReference type="EMBL" id="GER92651.1"/>
    </source>
</evidence>
<dbReference type="Gene3D" id="3.40.50.1010">
    <property type="entry name" value="5'-nuclease"/>
    <property type="match status" value="1"/>
</dbReference>
<evidence type="ECO:0000259" key="1">
    <source>
        <dbReference type="Pfam" id="PF01850"/>
    </source>
</evidence>